<evidence type="ECO:0000313" key="2">
    <source>
        <dbReference type="Proteomes" id="UP000466442"/>
    </source>
</evidence>
<comment type="caution">
    <text evidence="1">The sequence shown here is derived from an EMBL/GenBank/DDBJ whole genome shotgun (WGS) entry which is preliminary data.</text>
</comment>
<organism evidence="1 2">
    <name type="scientific">Apolygus lucorum</name>
    <name type="common">Small green plant bug</name>
    <name type="synonym">Lygocoris lucorum</name>
    <dbReference type="NCBI Taxonomy" id="248454"/>
    <lineage>
        <taxon>Eukaryota</taxon>
        <taxon>Metazoa</taxon>
        <taxon>Ecdysozoa</taxon>
        <taxon>Arthropoda</taxon>
        <taxon>Hexapoda</taxon>
        <taxon>Insecta</taxon>
        <taxon>Pterygota</taxon>
        <taxon>Neoptera</taxon>
        <taxon>Paraneoptera</taxon>
        <taxon>Hemiptera</taxon>
        <taxon>Heteroptera</taxon>
        <taxon>Panheteroptera</taxon>
        <taxon>Cimicomorpha</taxon>
        <taxon>Miridae</taxon>
        <taxon>Mirini</taxon>
        <taxon>Apolygus</taxon>
    </lineage>
</organism>
<dbReference type="PANTHER" id="PTHR47771">
    <property type="entry name" value="LD27203P-RELATED"/>
    <property type="match status" value="1"/>
</dbReference>
<evidence type="ECO:0000313" key="1">
    <source>
        <dbReference type="EMBL" id="KAF6215043.1"/>
    </source>
</evidence>
<dbReference type="PANTHER" id="PTHR47771:SF3">
    <property type="entry name" value="LD27203P"/>
    <property type="match status" value="1"/>
</dbReference>
<proteinExistence type="predicted"/>
<dbReference type="EMBL" id="WIXP02000002">
    <property type="protein sequence ID" value="KAF6215043.1"/>
    <property type="molecule type" value="Genomic_DNA"/>
</dbReference>
<reference evidence="1" key="1">
    <citation type="journal article" date="2021" name="Mol. Ecol. Resour.">
        <title>Apolygus lucorum genome provides insights into omnivorousness and mesophyll feeding.</title>
        <authorList>
            <person name="Liu Y."/>
            <person name="Liu H."/>
            <person name="Wang H."/>
            <person name="Huang T."/>
            <person name="Liu B."/>
            <person name="Yang B."/>
            <person name="Yin L."/>
            <person name="Li B."/>
            <person name="Zhang Y."/>
            <person name="Zhang S."/>
            <person name="Jiang F."/>
            <person name="Zhang X."/>
            <person name="Ren Y."/>
            <person name="Wang B."/>
            <person name="Wang S."/>
            <person name="Lu Y."/>
            <person name="Wu K."/>
            <person name="Fan W."/>
            <person name="Wang G."/>
        </authorList>
    </citation>
    <scope>NUCLEOTIDE SEQUENCE</scope>
    <source>
        <strain evidence="1">12Hb</strain>
    </source>
</reference>
<accession>A0A8S9Y1I5</accession>
<name>A0A8S9Y1I5_APOLU</name>
<gene>
    <name evidence="1" type="ORF">GE061_009792</name>
</gene>
<dbReference type="OrthoDB" id="8197786at2759"/>
<dbReference type="Proteomes" id="UP000466442">
    <property type="component" value="Unassembled WGS sequence"/>
</dbReference>
<sequence length="463" mass="52844">MSSTSDYRTTTGPLGRKIEQPVAKVRVPYTVHVEKRIPKIIEVPVDKPFNVYVPKPYPVIVEKKVPYEIKVPLPQPYTVEKKVPYPVKVLVDKPYTLHVPKPYPVEVEKKFEFEVEKKVPVEVKVPVERRYPVHVIVEKEVKFPVEKKIPVPVKVPHDKPIPIHVTKHVPVHVDKPVPYTVEKVSTYPVNVPFRIPIKVHYQEGGSMDELYSNSFSASEMQNLEWSEAMASASKAIRSHEQNRFRSPVRHGFSHPFQRGSYSKNAYLLSQSAKKRPYFQNHHTNNRIPTKLHQVLPQSTYEVNEAQTALRKCTSYAVLSKPDSEIIVPQLLIGSPPQQSTNMLLSQAALASIVQTRNNDAKIRHSASHYRNEGSPATVTQSEHTISDQLCTLLQLIIKTKVHLSRFPIQCNTILVHPSIRQQRLRIYHHPLTNSTSSQIKIPMKFKMGSKALIEGEAELNQQT</sequence>
<dbReference type="AlphaFoldDB" id="A0A8S9Y1I5"/>
<keyword evidence="2" id="KW-1185">Reference proteome</keyword>
<protein>
    <submittedName>
        <fullName evidence="1">Uncharacterized protein</fullName>
    </submittedName>
</protein>